<feature type="chain" id="PRO_5015895036" description="S-layer protein" evidence="1">
    <location>
        <begin position="28"/>
        <end position="543"/>
    </location>
</feature>
<keyword evidence="1" id="KW-0732">Signal</keyword>
<dbReference type="Pfam" id="PF07554">
    <property type="entry name" value="FIVAR"/>
    <property type="match status" value="2"/>
</dbReference>
<accession>A0A2X0XHL3</accession>
<name>A0A2X0XHL3_9BACI</name>
<reference evidence="2 3" key="1">
    <citation type="submission" date="2018-06" db="EMBL/GenBank/DDBJ databases">
        <authorList>
            <consortium name="Pathogen Informatics"/>
            <person name="Doyle S."/>
        </authorList>
    </citation>
    <scope>NUCLEOTIDE SEQUENCE [LARGE SCALE GENOMIC DNA]</scope>
    <source>
        <strain evidence="2 3">NCTC7582</strain>
    </source>
</reference>
<organism evidence="2 3">
    <name type="scientific">Lysinibacillus capsici</name>
    <dbReference type="NCBI Taxonomy" id="2115968"/>
    <lineage>
        <taxon>Bacteria</taxon>
        <taxon>Bacillati</taxon>
        <taxon>Bacillota</taxon>
        <taxon>Bacilli</taxon>
        <taxon>Bacillales</taxon>
        <taxon>Bacillaceae</taxon>
        <taxon>Lysinibacillus</taxon>
    </lineage>
</organism>
<evidence type="ECO:0000256" key="1">
    <source>
        <dbReference type="SAM" id="SignalP"/>
    </source>
</evidence>
<dbReference type="Gene3D" id="1.20.1270.90">
    <property type="entry name" value="AF1782-like"/>
    <property type="match status" value="3"/>
</dbReference>
<dbReference type="AlphaFoldDB" id="A0A2X0XHL3"/>
<evidence type="ECO:0000313" key="3">
    <source>
        <dbReference type="Proteomes" id="UP000251431"/>
    </source>
</evidence>
<evidence type="ECO:0008006" key="4">
    <source>
        <dbReference type="Google" id="ProtNLM"/>
    </source>
</evidence>
<dbReference type="EMBL" id="UAQE01000001">
    <property type="protein sequence ID" value="SPT98635.1"/>
    <property type="molecule type" value="Genomic_DNA"/>
</dbReference>
<gene>
    <name evidence="2" type="ORF">NCTC7582_01783</name>
</gene>
<proteinExistence type="predicted"/>
<feature type="signal peptide" evidence="1">
    <location>
        <begin position="1"/>
        <end position="27"/>
    </location>
</feature>
<protein>
    <recommendedName>
        <fullName evidence="4">S-layer protein</fullName>
    </recommendedName>
</protein>
<sequence>MKNKALSTLMVTAITATIVSPMSTASATTSQIQSNLYETQVAAAKKVIGESVTIKNITKDTVITSNGTFRIQSALKPLFNTSNKTALSNARATIVVKNGQITDVTALILNKAGTSKKSVYFDGGNAQISGDLTVNADYVKVQNVSVDGQLIITNRVKKAVTLDDVVVSETITLKPIVTKKVSWLYVTLIDMKSSNINLARTKVNVSSDQLLSKVEVVGKVESFGAMANIEKLTIDVTKDFNLYGEGKIEQIVVKGGAKVALDSGHLVNNVQVNDSRISVTLPVIDKKELNALIASPPYVQVSVNGYDILNTDKWTTHTDRAVFDSAVVTARAVANNNSASQEQVKNAIIQYKNALVVYQAAQKNGTKYGYGDKASLQSLINSIQYVTVSWDGSNIPYNSQWTTQSEKNAIDSAVSSAQAVVNNYYATQADIANAINNLNNAIWTYKNAYKPGNSGQYVDKTYLQSLVNHAKDMYVMVSENGIGIPSTTNWTTYNEWYIFNSAVSHAESLLVNSNSTQSDVSYAVDQLNSAISTYTGQYKPGKN</sequence>
<dbReference type="RefSeq" id="WP_112117075.1">
    <property type="nucleotide sequence ID" value="NZ_UAQE01000001.1"/>
</dbReference>
<evidence type="ECO:0000313" key="2">
    <source>
        <dbReference type="EMBL" id="SPT98635.1"/>
    </source>
</evidence>
<dbReference type="Proteomes" id="UP000251431">
    <property type="component" value="Unassembled WGS sequence"/>
</dbReference>